<dbReference type="SUPFAM" id="SSF48726">
    <property type="entry name" value="Immunoglobulin"/>
    <property type="match status" value="3"/>
</dbReference>
<keyword evidence="13 22" id="KW-0472">Membrane</keyword>
<evidence type="ECO:0000256" key="2">
    <source>
        <dbReference type="ARBA" id="ARBA00006692"/>
    </source>
</evidence>
<dbReference type="PANTHER" id="PTHR24416:SF550">
    <property type="entry name" value="FIBROBLAST GROWTH FACTOR RECEPTOR HOMOLOG 1-RELATED"/>
    <property type="match status" value="1"/>
</dbReference>
<dbReference type="EMBL" id="DQ536196">
    <property type="protein sequence ID" value="ABG00201.1"/>
    <property type="molecule type" value="mRNA"/>
</dbReference>
<dbReference type="InterPro" id="IPR003961">
    <property type="entry name" value="FN3_dom"/>
</dbReference>
<dbReference type="GO" id="GO:0005886">
    <property type="term" value="C:plasma membrane"/>
    <property type="evidence" value="ECO:0007669"/>
    <property type="project" value="TreeGrafter"/>
</dbReference>
<dbReference type="Gene3D" id="2.60.40.10">
    <property type="entry name" value="Immunoglobulins"/>
    <property type="match status" value="4"/>
</dbReference>
<evidence type="ECO:0000256" key="3">
    <source>
        <dbReference type="ARBA" id="ARBA00011902"/>
    </source>
</evidence>
<dbReference type="InterPro" id="IPR003599">
    <property type="entry name" value="Ig_sub"/>
</dbReference>
<comment type="catalytic activity">
    <reaction evidence="19">
        <text>L-tyrosyl-[protein] + ATP = O-phospho-L-tyrosyl-[protein] + ADP + H(+)</text>
        <dbReference type="Rhea" id="RHEA:10596"/>
        <dbReference type="Rhea" id="RHEA-COMP:10136"/>
        <dbReference type="Rhea" id="RHEA-COMP:20101"/>
        <dbReference type="ChEBI" id="CHEBI:15378"/>
        <dbReference type="ChEBI" id="CHEBI:30616"/>
        <dbReference type="ChEBI" id="CHEBI:46858"/>
        <dbReference type="ChEBI" id="CHEBI:61978"/>
        <dbReference type="ChEBI" id="CHEBI:456216"/>
        <dbReference type="EC" id="2.7.10.1"/>
    </reaction>
</comment>
<dbReference type="SMART" id="SM00409">
    <property type="entry name" value="IG"/>
    <property type="match status" value="3"/>
</dbReference>
<dbReference type="PROSITE" id="PS00107">
    <property type="entry name" value="PROTEIN_KINASE_ATP"/>
    <property type="match status" value="1"/>
</dbReference>
<dbReference type="PANTHER" id="PTHR24416">
    <property type="entry name" value="TYROSINE-PROTEIN KINASE RECEPTOR"/>
    <property type="match status" value="1"/>
</dbReference>
<keyword evidence="8" id="KW-0677">Repeat</keyword>
<dbReference type="InterPro" id="IPR000719">
    <property type="entry name" value="Prot_kinase_dom"/>
</dbReference>
<keyword evidence="11 21" id="KW-0067">ATP-binding</keyword>
<keyword evidence="17" id="KW-0325">Glycoprotein</keyword>
<evidence type="ECO:0000259" key="24">
    <source>
        <dbReference type="PROSITE" id="PS50835"/>
    </source>
</evidence>
<evidence type="ECO:0000256" key="10">
    <source>
        <dbReference type="ARBA" id="ARBA00022777"/>
    </source>
</evidence>
<dbReference type="Pfam" id="PF13927">
    <property type="entry name" value="Ig_3"/>
    <property type="match status" value="1"/>
</dbReference>
<dbReference type="PRINTS" id="PR00109">
    <property type="entry name" value="TYRKINASE"/>
</dbReference>
<evidence type="ECO:0000256" key="20">
    <source>
        <dbReference type="ARBA" id="ARBA00056965"/>
    </source>
</evidence>
<evidence type="ECO:0000256" key="12">
    <source>
        <dbReference type="ARBA" id="ARBA00022989"/>
    </source>
</evidence>
<dbReference type="InterPro" id="IPR013098">
    <property type="entry name" value="Ig_I-set"/>
</dbReference>
<dbReference type="PROSITE" id="PS00109">
    <property type="entry name" value="PROTEIN_KINASE_TYR"/>
    <property type="match status" value="1"/>
</dbReference>
<evidence type="ECO:0000259" key="23">
    <source>
        <dbReference type="PROSITE" id="PS50011"/>
    </source>
</evidence>
<dbReference type="InterPro" id="IPR013783">
    <property type="entry name" value="Ig-like_fold"/>
</dbReference>
<protein>
    <recommendedName>
        <fullName evidence="3">receptor protein-tyrosine kinase</fullName>
        <ecNumber evidence="3">2.7.10.1</ecNumber>
    </recommendedName>
</protein>
<dbReference type="Pfam" id="PF07714">
    <property type="entry name" value="PK_Tyr_Ser-Thr"/>
    <property type="match status" value="1"/>
</dbReference>
<evidence type="ECO:0000256" key="9">
    <source>
        <dbReference type="ARBA" id="ARBA00022741"/>
    </source>
</evidence>
<evidence type="ECO:0000256" key="22">
    <source>
        <dbReference type="SAM" id="Phobius"/>
    </source>
</evidence>
<dbReference type="EC" id="2.7.10.1" evidence="3"/>
<dbReference type="InterPro" id="IPR050122">
    <property type="entry name" value="RTK"/>
</dbReference>
<keyword evidence="14" id="KW-0829">Tyrosine-protein kinase</keyword>
<dbReference type="GO" id="GO:0005524">
    <property type="term" value="F:ATP binding"/>
    <property type="evidence" value="ECO:0007669"/>
    <property type="project" value="UniProtKB-UniRule"/>
</dbReference>
<evidence type="ECO:0000256" key="13">
    <source>
        <dbReference type="ARBA" id="ARBA00023136"/>
    </source>
</evidence>
<feature type="transmembrane region" description="Helical" evidence="22">
    <location>
        <begin position="550"/>
        <end position="572"/>
    </location>
</feature>
<evidence type="ECO:0000256" key="21">
    <source>
        <dbReference type="PROSITE-ProRule" id="PRU10141"/>
    </source>
</evidence>
<dbReference type="InterPro" id="IPR036116">
    <property type="entry name" value="FN3_sf"/>
</dbReference>
<sequence length="974" mass="110021">MSLPRCPRARTAMFSRTFNRCYPPRTLGIAILYVICCWTLSVGATTSRGNEVSLDAPQNLTAIPVKAEAIVLTWKKPLQGNLTDGYIVTYCVKSDIGTGCETQTINSGDVTEVEVTNLYPNHTYQFQVQSLHSDNTEGASSGFIEASGTPPIPPTLRRNFKGVVEKSLGFEHKIPCPVRADPRPQARWLKNGTDLMSITMGDDNISFTKTAIVFKHLRLSDAGFYTCIASNTFGRSILVNFTLIVVDTHAESYEESSFLESISSLDMENGNYNESEEVETPFPKFTDMARMEPEKPLPSNTKVRLDCGARGTPMPNITWLKDGKTDWKNNVIRPLRVEEKGFVLIIRKSIVTDTGKYTCLVSNQHGTIDFSYDVKIRERLPVKPIMSPMKNVTAVVGSNTSFVCRVVSDLTPHFAWMRYNGTNKTSQRLEDIDNHISILQQRWVEEPMLTCDEFLDVFYSNNSKRMLECLHLIQLETQGGMEEANQLKLYNVQYEDEGPYLCVAGNFYGMSYEVAYLDIVEPTTKAPVKTNNPPAVFIPTNNQTINTTHLIIFCVVGFVIVVILVTCIAILCKQNQVRHRRPVDKPHVSKPLVYRQMSIDSTKSNAPLCQFGRNRLTSSLTVISEYDIPLDPEWEFPRDRLTLGKTIGEGAFGKVVIGEAVGIVCQEKTSTVAVKMLKANAMDREFSDLISELAMMKMIGKHPNIINLLGCCTQEGPPYVIVEFAHHGNLRDFLRSRRPPEEYEKSILLTSSQTLTNKDLMSMAYQVSRGMAFLASKKCIHRDLAARNVLVTEDFEMKICDFGLARDIHYIDFYRKTTDGRLPVKWMAPEALFDRMFTTQSDVWSFGILLWEIMTLGGTPYPSVPVEQMFDYLRSGKRLEKPQNTSLEIYHIMCECWRTSPGQRPNFSELVEDLDRIISVSSNQDYLDLEAVGDAPVKTFQESERMAFMGFKAPLSPQVYYKVPQTRDCCPYAN</sequence>
<keyword evidence="10" id="KW-0418">Kinase</keyword>
<feature type="domain" description="Ig-like" evidence="24">
    <location>
        <begin position="384"/>
        <end position="515"/>
    </location>
</feature>
<dbReference type="SUPFAM" id="SSF56112">
    <property type="entry name" value="Protein kinase-like (PK-like)"/>
    <property type="match status" value="1"/>
</dbReference>
<feature type="domain" description="Ig-like" evidence="24">
    <location>
        <begin position="150"/>
        <end position="238"/>
    </location>
</feature>
<dbReference type="SMART" id="SM00060">
    <property type="entry name" value="FN3"/>
    <property type="match status" value="1"/>
</dbReference>
<reference evidence="26" key="1">
    <citation type="journal article" date="2006" name="Dev. Biol.">
        <title>RTK and TGF-beta signaling pathways genes in the sea urchin genome.</title>
        <authorList>
            <person name="Lapraz F."/>
            <person name="Rottinger E."/>
            <person name="Duboc V."/>
            <person name="Range R."/>
            <person name="Duloquin L."/>
            <person name="Walton K."/>
            <person name="Wu S.Y."/>
            <person name="Bradham C."/>
            <person name="Loza M.A."/>
            <person name="Hibino T."/>
            <person name="Wilson K."/>
            <person name="Poustka A."/>
            <person name="McClay D."/>
            <person name="Angerer L."/>
            <person name="Gache C."/>
            <person name="Lepage T."/>
        </authorList>
    </citation>
    <scope>NUCLEOTIDE SEQUENCE</scope>
</reference>
<dbReference type="InterPro" id="IPR011009">
    <property type="entry name" value="Kinase-like_dom_sf"/>
</dbReference>
<dbReference type="FunFam" id="2.60.40.10:FF:000016">
    <property type="entry name" value="Fibroblast growth factor receptor"/>
    <property type="match status" value="1"/>
</dbReference>
<evidence type="ECO:0000256" key="8">
    <source>
        <dbReference type="ARBA" id="ARBA00022737"/>
    </source>
</evidence>
<organism evidence="26">
    <name type="scientific">Paracentrotus lividus</name>
    <name type="common">Common sea urchin</name>
    <dbReference type="NCBI Taxonomy" id="7656"/>
    <lineage>
        <taxon>Eukaryota</taxon>
        <taxon>Metazoa</taxon>
        <taxon>Echinodermata</taxon>
        <taxon>Eleutherozoa</taxon>
        <taxon>Echinozoa</taxon>
        <taxon>Echinoidea</taxon>
        <taxon>Euechinoidea</taxon>
        <taxon>Echinacea</taxon>
        <taxon>Camarodonta</taxon>
        <taxon>Echinidea</taxon>
        <taxon>Echinidae</taxon>
        <taxon>Paracentrotus</taxon>
    </lineage>
</organism>
<dbReference type="AlphaFoldDB" id="A0SLB7"/>
<evidence type="ECO:0000256" key="14">
    <source>
        <dbReference type="ARBA" id="ARBA00023137"/>
    </source>
</evidence>
<dbReference type="InterPro" id="IPR007110">
    <property type="entry name" value="Ig-like_dom"/>
</dbReference>
<keyword evidence="9 21" id="KW-0547">Nucleotide-binding</keyword>
<dbReference type="SMART" id="SM00408">
    <property type="entry name" value="IGc2"/>
    <property type="match status" value="3"/>
</dbReference>
<evidence type="ECO:0000256" key="19">
    <source>
        <dbReference type="ARBA" id="ARBA00051243"/>
    </source>
</evidence>
<feature type="domain" description="Fibronectin type-III" evidence="25">
    <location>
        <begin position="56"/>
        <end position="152"/>
    </location>
</feature>
<keyword evidence="15" id="KW-1015">Disulfide bond</keyword>
<comment type="subcellular location">
    <subcellularLocation>
        <location evidence="1">Membrane</location>
        <topology evidence="1">Single-pass membrane protein</topology>
    </subcellularLocation>
</comment>
<evidence type="ECO:0000256" key="5">
    <source>
        <dbReference type="ARBA" id="ARBA00022679"/>
    </source>
</evidence>
<dbReference type="Pfam" id="PF00041">
    <property type="entry name" value="fn3"/>
    <property type="match status" value="1"/>
</dbReference>
<dbReference type="GO" id="GO:0005007">
    <property type="term" value="F:fibroblast growth factor receptor activity"/>
    <property type="evidence" value="ECO:0007669"/>
    <property type="project" value="TreeGrafter"/>
</dbReference>
<comment type="function">
    <text evidence="20">Receptor for basic fibroblast growth factor.</text>
</comment>
<dbReference type="FunFam" id="3.30.200.20:FF:000593">
    <property type="entry name" value="Predicted protein"/>
    <property type="match status" value="1"/>
</dbReference>
<dbReference type="PROSITE" id="PS50853">
    <property type="entry name" value="FN3"/>
    <property type="match status" value="1"/>
</dbReference>
<dbReference type="SUPFAM" id="SSF49265">
    <property type="entry name" value="Fibronectin type III"/>
    <property type="match status" value="1"/>
</dbReference>
<dbReference type="InterPro" id="IPR008266">
    <property type="entry name" value="Tyr_kinase_AS"/>
</dbReference>
<keyword evidence="16" id="KW-0675">Receptor</keyword>
<dbReference type="SMART" id="SM00219">
    <property type="entry name" value="TyrKc"/>
    <property type="match status" value="1"/>
</dbReference>
<evidence type="ECO:0000256" key="6">
    <source>
        <dbReference type="ARBA" id="ARBA00022692"/>
    </source>
</evidence>
<evidence type="ECO:0000256" key="1">
    <source>
        <dbReference type="ARBA" id="ARBA00004167"/>
    </source>
</evidence>
<dbReference type="InterPro" id="IPR020635">
    <property type="entry name" value="Tyr_kinase_cat_dom"/>
</dbReference>
<evidence type="ECO:0000256" key="4">
    <source>
        <dbReference type="ARBA" id="ARBA00022553"/>
    </source>
</evidence>
<comment type="similarity">
    <text evidence="2">Belongs to the protein kinase superfamily. CAMK Ser/Thr protein kinase family.</text>
</comment>
<dbReference type="GO" id="GO:0043235">
    <property type="term" value="C:receptor complex"/>
    <property type="evidence" value="ECO:0007669"/>
    <property type="project" value="TreeGrafter"/>
</dbReference>
<evidence type="ECO:0000313" key="26">
    <source>
        <dbReference type="EMBL" id="ABG00201.1"/>
    </source>
</evidence>
<keyword evidence="5" id="KW-0808">Transferase</keyword>
<dbReference type="CDD" id="cd00063">
    <property type="entry name" value="FN3"/>
    <property type="match status" value="1"/>
</dbReference>
<feature type="domain" description="Protein kinase" evidence="23">
    <location>
        <begin position="641"/>
        <end position="927"/>
    </location>
</feature>
<feature type="domain" description="Ig-like" evidence="24">
    <location>
        <begin position="283"/>
        <end position="375"/>
    </location>
</feature>
<dbReference type="FunFam" id="1.10.510.10:FF:000007">
    <property type="entry name" value="Fibroblast growth factor receptor"/>
    <property type="match status" value="1"/>
</dbReference>
<proteinExistence type="evidence at transcript level"/>
<dbReference type="PROSITE" id="PS50011">
    <property type="entry name" value="PROTEIN_KINASE_DOM"/>
    <property type="match status" value="1"/>
</dbReference>
<dbReference type="Gene3D" id="3.30.200.20">
    <property type="entry name" value="Phosphorylase Kinase, domain 1"/>
    <property type="match status" value="1"/>
</dbReference>
<dbReference type="InterPro" id="IPR036179">
    <property type="entry name" value="Ig-like_dom_sf"/>
</dbReference>
<dbReference type="Gene3D" id="1.10.510.10">
    <property type="entry name" value="Transferase(Phosphotransferase) domain 1"/>
    <property type="match status" value="1"/>
</dbReference>
<keyword evidence="4" id="KW-0597">Phosphoprotein</keyword>
<dbReference type="CDD" id="cd05053">
    <property type="entry name" value="PTKc_FGFR"/>
    <property type="match status" value="1"/>
</dbReference>
<evidence type="ECO:0000256" key="15">
    <source>
        <dbReference type="ARBA" id="ARBA00023157"/>
    </source>
</evidence>
<dbReference type="InterPro" id="IPR003598">
    <property type="entry name" value="Ig_sub2"/>
</dbReference>
<evidence type="ECO:0000259" key="25">
    <source>
        <dbReference type="PROSITE" id="PS50853"/>
    </source>
</evidence>
<dbReference type="InterPro" id="IPR001245">
    <property type="entry name" value="Ser-Thr/Tyr_kinase_cat_dom"/>
</dbReference>
<evidence type="ECO:0000256" key="16">
    <source>
        <dbReference type="ARBA" id="ARBA00023170"/>
    </source>
</evidence>
<name>A0SLB7_PARLI</name>
<dbReference type="InterPro" id="IPR017441">
    <property type="entry name" value="Protein_kinase_ATP_BS"/>
</dbReference>
<dbReference type="CDD" id="cd00096">
    <property type="entry name" value="Ig"/>
    <property type="match status" value="1"/>
</dbReference>
<feature type="binding site" evidence="21">
    <location>
        <position position="675"/>
    </location>
    <ligand>
        <name>ATP</name>
        <dbReference type="ChEBI" id="CHEBI:30616"/>
    </ligand>
</feature>
<evidence type="ECO:0000256" key="7">
    <source>
        <dbReference type="ARBA" id="ARBA00022729"/>
    </source>
</evidence>
<keyword evidence="6 22" id="KW-0812">Transmembrane</keyword>
<keyword evidence="7" id="KW-0732">Signal</keyword>
<evidence type="ECO:0000256" key="18">
    <source>
        <dbReference type="ARBA" id="ARBA00023319"/>
    </source>
</evidence>
<keyword evidence="18" id="KW-0393">Immunoglobulin domain</keyword>
<dbReference type="Pfam" id="PF07679">
    <property type="entry name" value="I-set"/>
    <property type="match status" value="1"/>
</dbReference>
<dbReference type="PROSITE" id="PS50835">
    <property type="entry name" value="IG_LIKE"/>
    <property type="match status" value="3"/>
</dbReference>
<dbReference type="GO" id="GO:0017134">
    <property type="term" value="F:fibroblast growth factor binding"/>
    <property type="evidence" value="ECO:0007669"/>
    <property type="project" value="TreeGrafter"/>
</dbReference>
<evidence type="ECO:0000256" key="11">
    <source>
        <dbReference type="ARBA" id="ARBA00022840"/>
    </source>
</evidence>
<accession>A0SLB7</accession>
<evidence type="ECO:0000256" key="17">
    <source>
        <dbReference type="ARBA" id="ARBA00023180"/>
    </source>
</evidence>
<keyword evidence="12 22" id="KW-1133">Transmembrane helix</keyword>